<dbReference type="GO" id="GO:0005737">
    <property type="term" value="C:cytoplasm"/>
    <property type="evidence" value="ECO:0007669"/>
    <property type="project" value="TreeGrafter"/>
</dbReference>
<proteinExistence type="inferred from homology"/>
<dbReference type="Gene3D" id="3.40.50.300">
    <property type="entry name" value="P-loop containing nucleotide triphosphate hydrolases"/>
    <property type="match status" value="1"/>
</dbReference>
<evidence type="ECO:0000256" key="5">
    <source>
        <dbReference type="ARBA" id="ARBA00034808"/>
    </source>
</evidence>
<evidence type="ECO:0000256" key="1">
    <source>
        <dbReference type="ARBA" id="ARBA00005446"/>
    </source>
</evidence>
<accession>A0A382M752</accession>
<dbReference type="GO" id="GO:0003677">
    <property type="term" value="F:DNA binding"/>
    <property type="evidence" value="ECO:0007669"/>
    <property type="project" value="UniProtKB-KW"/>
</dbReference>
<dbReference type="EC" id="5.6.2.4" evidence="5"/>
<dbReference type="GO" id="GO:0030894">
    <property type="term" value="C:replisome"/>
    <property type="evidence" value="ECO:0007669"/>
    <property type="project" value="TreeGrafter"/>
</dbReference>
<evidence type="ECO:0000256" key="3">
    <source>
        <dbReference type="ARBA" id="ARBA00023235"/>
    </source>
</evidence>
<sequence length="85" mass="9409">MDRIKAEQILKQSLGNPKAKFREGQWEAIDALVNQKQKLMVVQRTGWGKSSVYFISTRILRDGGAGPTLIISPLLALMRNQVGAA</sequence>
<dbReference type="GO" id="GO:0043590">
    <property type="term" value="C:bacterial nucleoid"/>
    <property type="evidence" value="ECO:0007669"/>
    <property type="project" value="TreeGrafter"/>
</dbReference>
<dbReference type="GO" id="GO:0009378">
    <property type="term" value="F:four-way junction helicase activity"/>
    <property type="evidence" value="ECO:0007669"/>
    <property type="project" value="TreeGrafter"/>
</dbReference>
<feature type="domain" description="DEAD/DEAH-box helicase" evidence="6">
    <location>
        <begin position="23"/>
        <end position="82"/>
    </location>
</feature>
<comment type="catalytic activity">
    <reaction evidence="4">
        <text>Couples ATP hydrolysis with the unwinding of duplex DNA by translocating in the 3'-5' direction.</text>
        <dbReference type="EC" id="5.6.2.4"/>
    </reaction>
</comment>
<evidence type="ECO:0000313" key="7">
    <source>
        <dbReference type="EMBL" id="SVC44783.1"/>
    </source>
</evidence>
<dbReference type="AlphaFoldDB" id="A0A382M752"/>
<dbReference type="GO" id="GO:0006281">
    <property type="term" value="P:DNA repair"/>
    <property type="evidence" value="ECO:0007669"/>
    <property type="project" value="TreeGrafter"/>
</dbReference>
<name>A0A382M752_9ZZZZ</name>
<dbReference type="GO" id="GO:0043138">
    <property type="term" value="F:3'-5' DNA helicase activity"/>
    <property type="evidence" value="ECO:0007669"/>
    <property type="project" value="UniProtKB-EC"/>
</dbReference>
<dbReference type="GO" id="GO:0006310">
    <property type="term" value="P:DNA recombination"/>
    <property type="evidence" value="ECO:0007669"/>
    <property type="project" value="TreeGrafter"/>
</dbReference>
<protein>
    <recommendedName>
        <fullName evidence="5">DNA 3'-5' helicase</fullName>
        <ecNumber evidence="5">5.6.2.4</ecNumber>
    </recommendedName>
</protein>
<comment type="similarity">
    <text evidence="1">Belongs to the helicase family. RecQ subfamily.</text>
</comment>
<keyword evidence="3" id="KW-0413">Isomerase</keyword>
<organism evidence="7">
    <name type="scientific">marine metagenome</name>
    <dbReference type="NCBI Taxonomy" id="408172"/>
    <lineage>
        <taxon>unclassified sequences</taxon>
        <taxon>metagenomes</taxon>
        <taxon>ecological metagenomes</taxon>
    </lineage>
</organism>
<dbReference type="InterPro" id="IPR027417">
    <property type="entry name" value="P-loop_NTPase"/>
</dbReference>
<dbReference type="InterPro" id="IPR011545">
    <property type="entry name" value="DEAD/DEAH_box_helicase_dom"/>
</dbReference>
<dbReference type="GO" id="GO:0005524">
    <property type="term" value="F:ATP binding"/>
    <property type="evidence" value="ECO:0007669"/>
    <property type="project" value="InterPro"/>
</dbReference>
<dbReference type="PANTHER" id="PTHR13710">
    <property type="entry name" value="DNA HELICASE RECQ FAMILY MEMBER"/>
    <property type="match status" value="1"/>
</dbReference>
<dbReference type="Pfam" id="PF00270">
    <property type="entry name" value="DEAD"/>
    <property type="match status" value="1"/>
</dbReference>
<evidence type="ECO:0000256" key="2">
    <source>
        <dbReference type="ARBA" id="ARBA00023125"/>
    </source>
</evidence>
<dbReference type="PANTHER" id="PTHR13710:SF105">
    <property type="entry name" value="ATP-DEPENDENT DNA HELICASE Q1"/>
    <property type="match status" value="1"/>
</dbReference>
<reference evidence="7" key="1">
    <citation type="submission" date="2018-05" db="EMBL/GenBank/DDBJ databases">
        <authorList>
            <person name="Lanie J.A."/>
            <person name="Ng W.-L."/>
            <person name="Kazmierczak K.M."/>
            <person name="Andrzejewski T.M."/>
            <person name="Davidsen T.M."/>
            <person name="Wayne K.J."/>
            <person name="Tettelin H."/>
            <person name="Glass J.I."/>
            <person name="Rusch D."/>
            <person name="Podicherti R."/>
            <person name="Tsui H.-C.T."/>
            <person name="Winkler M.E."/>
        </authorList>
    </citation>
    <scope>NUCLEOTIDE SEQUENCE</scope>
</reference>
<dbReference type="SUPFAM" id="SSF52540">
    <property type="entry name" value="P-loop containing nucleoside triphosphate hydrolases"/>
    <property type="match status" value="1"/>
</dbReference>
<evidence type="ECO:0000256" key="4">
    <source>
        <dbReference type="ARBA" id="ARBA00034617"/>
    </source>
</evidence>
<evidence type="ECO:0000259" key="6">
    <source>
        <dbReference type="Pfam" id="PF00270"/>
    </source>
</evidence>
<keyword evidence="2" id="KW-0238">DNA-binding</keyword>
<dbReference type="EMBL" id="UINC01091765">
    <property type="protein sequence ID" value="SVC44783.1"/>
    <property type="molecule type" value="Genomic_DNA"/>
</dbReference>
<gene>
    <name evidence="7" type="ORF">METZ01_LOCUS297637</name>
</gene>
<feature type="non-terminal residue" evidence="7">
    <location>
        <position position="85"/>
    </location>
</feature>